<proteinExistence type="predicted"/>
<dbReference type="Proteomes" id="UP001159428">
    <property type="component" value="Unassembled WGS sequence"/>
</dbReference>
<keyword evidence="3" id="KW-1185">Reference proteome</keyword>
<accession>A0AAU9X8A2</accession>
<sequence>ASADEPPATLTITADRSVQRIALEIRRHYDSSTPEENGFVQHLEDVNQVLIVNVNLGSLVLTVKCSSLEILERLWQDYSSGHLGKAAQEFLVNERVLEDLGLAELKLRIAISEEDYQEGRRHFAKCAG</sequence>
<organism evidence="2 3">
    <name type="scientific">Pocillopora meandrina</name>
    <dbReference type="NCBI Taxonomy" id="46732"/>
    <lineage>
        <taxon>Eukaryota</taxon>
        <taxon>Metazoa</taxon>
        <taxon>Cnidaria</taxon>
        <taxon>Anthozoa</taxon>
        <taxon>Hexacorallia</taxon>
        <taxon>Scleractinia</taxon>
        <taxon>Astrocoeniina</taxon>
        <taxon>Pocilloporidae</taxon>
        <taxon>Pocillopora</taxon>
    </lineage>
</organism>
<dbReference type="EMBL" id="CALNXJ010000032">
    <property type="protein sequence ID" value="CAH3138774.1"/>
    <property type="molecule type" value="Genomic_DNA"/>
</dbReference>
<name>A0AAU9X8A2_9CNID</name>
<dbReference type="InterPro" id="IPR049341">
    <property type="entry name" value="TRADD-like_N"/>
</dbReference>
<feature type="non-terminal residue" evidence="2">
    <location>
        <position position="128"/>
    </location>
</feature>
<protein>
    <recommendedName>
        <fullName evidence="1">TRADD-like N-terminal domain-containing protein</fullName>
    </recommendedName>
</protein>
<feature type="non-terminal residue" evidence="2">
    <location>
        <position position="1"/>
    </location>
</feature>
<feature type="domain" description="TRADD-like N-terminal" evidence="1">
    <location>
        <begin position="40"/>
        <end position="95"/>
    </location>
</feature>
<evidence type="ECO:0000313" key="3">
    <source>
        <dbReference type="Proteomes" id="UP001159428"/>
    </source>
</evidence>
<dbReference type="Pfam" id="PF20694">
    <property type="entry name" value="TRADD-like_N"/>
    <property type="match status" value="1"/>
</dbReference>
<evidence type="ECO:0000259" key="1">
    <source>
        <dbReference type="Pfam" id="PF20694"/>
    </source>
</evidence>
<comment type="caution">
    <text evidence="2">The sequence shown here is derived from an EMBL/GenBank/DDBJ whole genome shotgun (WGS) entry which is preliminary data.</text>
</comment>
<evidence type="ECO:0000313" key="2">
    <source>
        <dbReference type="EMBL" id="CAH3138774.1"/>
    </source>
</evidence>
<reference evidence="2 3" key="1">
    <citation type="submission" date="2022-05" db="EMBL/GenBank/DDBJ databases">
        <authorList>
            <consortium name="Genoscope - CEA"/>
            <person name="William W."/>
        </authorList>
    </citation>
    <scope>NUCLEOTIDE SEQUENCE [LARGE SCALE GENOMIC DNA]</scope>
</reference>
<dbReference type="AlphaFoldDB" id="A0AAU9X8A2"/>
<gene>
    <name evidence="2" type="ORF">PMEA_00018598</name>
</gene>